<evidence type="ECO:0000313" key="5">
    <source>
        <dbReference type="Proteomes" id="UP000626180"/>
    </source>
</evidence>
<dbReference type="AlphaFoldDB" id="A0A2X2EYU9"/>
<name>A0A2X2EYU9_PSELU</name>
<dbReference type="Proteomes" id="UP000626180">
    <property type="component" value="Unassembled WGS sequence"/>
</dbReference>
<dbReference type="EMBL" id="JADMCD010000007">
    <property type="protein sequence ID" value="MBF8641755.1"/>
    <property type="molecule type" value="Genomic_DNA"/>
</dbReference>
<dbReference type="InterPro" id="IPR050620">
    <property type="entry name" value="Thioredoxin_H-type-like"/>
</dbReference>
<dbReference type="Pfam" id="PF00085">
    <property type="entry name" value="Thioredoxin"/>
    <property type="match status" value="1"/>
</dbReference>
<dbReference type="InterPro" id="IPR036249">
    <property type="entry name" value="Thioredoxin-like_sf"/>
</dbReference>
<evidence type="ECO:0000313" key="2">
    <source>
        <dbReference type="EMBL" id="MBF8641755.1"/>
    </source>
</evidence>
<gene>
    <name evidence="3" type="primary">trxA_1</name>
    <name evidence="2" type="ORF">IRZ65_13795</name>
    <name evidence="3" type="ORF">NCTC11842_04005</name>
</gene>
<evidence type="ECO:0000259" key="1">
    <source>
        <dbReference type="PROSITE" id="PS51352"/>
    </source>
</evidence>
<keyword evidence="5" id="KW-1185">Reference proteome</keyword>
<dbReference type="CDD" id="cd02947">
    <property type="entry name" value="TRX_family"/>
    <property type="match status" value="1"/>
</dbReference>
<organism evidence="3 4">
    <name type="scientific">Pseudomonas luteola</name>
    <dbReference type="NCBI Taxonomy" id="47886"/>
    <lineage>
        <taxon>Bacteria</taxon>
        <taxon>Pseudomonadati</taxon>
        <taxon>Pseudomonadota</taxon>
        <taxon>Gammaproteobacteria</taxon>
        <taxon>Pseudomonadales</taxon>
        <taxon>Pseudomonadaceae</taxon>
        <taxon>Pseudomonas</taxon>
    </lineage>
</organism>
<dbReference type="SUPFAM" id="SSF52833">
    <property type="entry name" value="Thioredoxin-like"/>
    <property type="match status" value="1"/>
</dbReference>
<evidence type="ECO:0000313" key="3">
    <source>
        <dbReference type="EMBL" id="SPZ11750.1"/>
    </source>
</evidence>
<dbReference type="Proteomes" id="UP000250443">
    <property type="component" value="Unassembled WGS sequence"/>
</dbReference>
<protein>
    <submittedName>
        <fullName evidence="2 3">Thioredoxin</fullName>
    </submittedName>
</protein>
<dbReference type="PANTHER" id="PTHR10438:SF468">
    <property type="entry name" value="THIOREDOXIN-1-RELATED"/>
    <property type="match status" value="1"/>
</dbReference>
<dbReference type="PROSITE" id="PS51352">
    <property type="entry name" value="THIOREDOXIN_2"/>
    <property type="match status" value="1"/>
</dbReference>
<dbReference type="RefSeq" id="WP_010795758.1">
    <property type="nucleotide sequence ID" value="NZ_CP069262.1"/>
</dbReference>
<proteinExistence type="predicted"/>
<reference evidence="2 5" key="2">
    <citation type="submission" date="2020-10" db="EMBL/GenBank/DDBJ databases">
        <title>Genome sequences of Pseudomonas isolates.</title>
        <authorList>
            <person name="Wessels L."/>
            <person name="Reich F."/>
            <person name="Hammerl J."/>
        </authorList>
    </citation>
    <scope>NUCLEOTIDE SEQUENCE [LARGE SCALE GENOMIC DNA]</scope>
    <source>
        <strain evidence="2 5">20-MO00624-0</strain>
    </source>
</reference>
<feature type="domain" description="Thioredoxin" evidence="1">
    <location>
        <begin position="1"/>
        <end position="108"/>
    </location>
</feature>
<reference evidence="3 4" key="1">
    <citation type="submission" date="2018-06" db="EMBL/GenBank/DDBJ databases">
        <authorList>
            <consortium name="Pathogen Informatics"/>
            <person name="Doyle S."/>
        </authorList>
    </citation>
    <scope>NUCLEOTIDE SEQUENCE [LARGE SCALE GENOMIC DNA]</scope>
    <source>
        <strain evidence="3 4">NCTC11842</strain>
    </source>
</reference>
<evidence type="ECO:0000313" key="4">
    <source>
        <dbReference type="Proteomes" id="UP000250443"/>
    </source>
</evidence>
<dbReference type="Gene3D" id="3.40.30.10">
    <property type="entry name" value="Glutaredoxin"/>
    <property type="match status" value="1"/>
</dbReference>
<dbReference type="EMBL" id="UAUF01000014">
    <property type="protein sequence ID" value="SPZ11750.1"/>
    <property type="molecule type" value="Genomic_DNA"/>
</dbReference>
<dbReference type="PANTHER" id="PTHR10438">
    <property type="entry name" value="THIOREDOXIN"/>
    <property type="match status" value="1"/>
</dbReference>
<dbReference type="PRINTS" id="PR00421">
    <property type="entry name" value="THIOREDOXIN"/>
</dbReference>
<accession>A0A2X2EYU9</accession>
<dbReference type="InterPro" id="IPR013766">
    <property type="entry name" value="Thioredoxin_domain"/>
</dbReference>
<sequence length="108" mass="12057">MAMNTTYAAQEPSRNEVDALEGATLIEFGAPWCGFCRAAQPLIEQAFQDHPAIRHLKIEDGSGRRLGRSFKVKLWPTLIFFRNGQEVSRLVRPASTDDIRQGLAGIDQ</sequence>